<dbReference type="Pfam" id="PF00656">
    <property type="entry name" value="Peptidase_C14"/>
    <property type="match status" value="1"/>
</dbReference>
<feature type="region of interest" description="Disordered" evidence="1">
    <location>
        <begin position="230"/>
        <end position="271"/>
    </location>
</feature>
<feature type="region of interest" description="Disordered" evidence="1">
    <location>
        <begin position="470"/>
        <end position="671"/>
    </location>
</feature>
<dbReference type="InterPro" id="IPR029030">
    <property type="entry name" value="Caspase-like_dom_sf"/>
</dbReference>
<feature type="compositionally biased region" description="Gly residues" evidence="1">
    <location>
        <begin position="599"/>
        <end position="618"/>
    </location>
</feature>
<dbReference type="GO" id="GO:0006508">
    <property type="term" value="P:proteolysis"/>
    <property type="evidence" value="ECO:0007669"/>
    <property type="project" value="InterPro"/>
</dbReference>
<feature type="compositionally biased region" description="Low complexity" evidence="1">
    <location>
        <begin position="555"/>
        <end position="598"/>
    </location>
</feature>
<keyword evidence="5" id="KW-1185">Reference proteome</keyword>
<protein>
    <recommendedName>
        <fullName evidence="3">Caspase family p20 domain-containing protein</fullName>
    </recommendedName>
</protein>
<reference evidence="4 5" key="1">
    <citation type="submission" date="2019-04" db="EMBL/GenBank/DDBJ databases">
        <title>Phreatobacter aquaticus sp. nov.</title>
        <authorList>
            <person name="Choi A."/>
            <person name="Baek K."/>
        </authorList>
    </citation>
    <scope>NUCLEOTIDE SEQUENCE [LARGE SCALE GENOMIC DNA]</scope>
    <source>
        <strain evidence="4 5">NMCR1094</strain>
    </source>
</reference>
<dbReference type="PANTHER" id="PTHR22576:SF37">
    <property type="entry name" value="MUCOSA-ASSOCIATED LYMPHOID TISSUE LYMPHOMA TRANSLOCATION PROTEIN 1"/>
    <property type="match status" value="1"/>
</dbReference>
<dbReference type="RefSeq" id="WP_137100103.1">
    <property type="nucleotide sequence ID" value="NZ_CP039865.1"/>
</dbReference>
<evidence type="ECO:0000256" key="2">
    <source>
        <dbReference type="SAM" id="SignalP"/>
    </source>
</evidence>
<evidence type="ECO:0000313" key="4">
    <source>
        <dbReference type="EMBL" id="QCK86772.1"/>
    </source>
</evidence>
<dbReference type="InterPro" id="IPR052039">
    <property type="entry name" value="Caspase-related_regulators"/>
</dbReference>
<dbReference type="InterPro" id="IPR011600">
    <property type="entry name" value="Pept_C14_caspase"/>
</dbReference>
<dbReference type="GO" id="GO:0004197">
    <property type="term" value="F:cysteine-type endopeptidase activity"/>
    <property type="evidence" value="ECO:0007669"/>
    <property type="project" value="InterPro"/>
</dbReference>
<feature type="compositionally biased region" description="Polar residues" evidence="1">
    <location>
        <begin position="626"/>
        <end position="651"/>
    </location>
</feature>
<sequence length="671" mass="70679">MVRRFIGLLAAAVVTAFTALPAMAETRVALVLGSGNYSTNPMAGALNDAGLIAQTLRDLGFATVEGADLPQAELRQAIASFMAKVREAGPDSIAFVYVSGLGLQHDSESYLIAADTAVERESDIPIGGIRILDITRALAAIPSKAKVVLLDLSREHPFANVGQPVRPGIGVIDGAPGMLITSAAAPGAMSSPTDTAYGRFALALSEQLREPGVAINELIARARLRVHQQSNGRDTPWEVSSLQPPVPILTERPDNTSTGSTPQPLAERPPESLSIEEAYALAIERDTIQGYQVFLRAYPDGPLALRIKRLLAAKREAVVWRQTLRVNSPEGYWTYLRRYRNGPHVAEARWRLERLSAPVAPPPTFAEVVYDDIPPPLPMIEVIDDPGYWEPAPAAFYDEVVLAPVYLGPPLAPLWALPPPPPPVWGYLPVVGVAAAVVAVPFILPRFVRRPVAPVVLTPQGGPRFGAPGGVRPFAPNNPGGRALPGSAGGNALPGTGRPQLGGPQFGNRGPTGIAPSGIAPNPGNQGVGGKPLSGQGNPGFGNAGRGIGPGIGNRGPNLGNRGPNFGNRGPNIGSRGADFGNRGPNVGNRGPNINNRGGFNGRPGGFNPGLGRSGGGAPVVRSFQPPRQTFQPRVQAPPRQTFSAPRQSFQAPRPSFTAPRAAPNNQRRRF</sequence>
<feature type="chain" id="PRO_5020403182" description="Caspase family p20 domain-containing protein" evidence="2">
    <location>
        <begin position="25"/>
        <end position="671"/>
    </location>
</feature>
<accession>A0A4D7QRP7</accession>
<keyword evidence="2" id="KW-0732">Signal</keyword>
<dbReference type="Gene3D" id="3.40.50.1460">
    <property type="match status" value="1"/>
</dbReference>
<gene>
    <name evidence="4" type="ORF">E8L99_13910</name>
</gene>
<name>A0A4D7QRP7_9HYPH</name>
<organism evidence="4 5">
    <name type="scientific">Phreatobacter aquaticus</name>
    <dbReference type="NCBI Taxonomy" id="2570229"/>
    <lineage>
        <taxon>Bacteria</taxon>
        <taxon>Pseudomonadati</taxon>
        <taxon>Pseudomonadota</taxon>
        <taxon>Alphaproteobacteria</taxon>
        <taxon>Hyphomicrobiales</taxon>
        <taxon>Phreatobacteraceae</taxon>
        <taxon>Phreatobacter</taxon>
    </lineage>
</organism>
<dbReference type="PANTHER" id="PTHR22576">
    <property type="entry name" value="MUCOSA ASSOCIATED LYMPHOID TISSUE LYMPHOMA TRANSLOCATION PROTEIN 1/PARACASPASE"/>
    <property type="match status" value="1"/>
</dbReference>
<feature type="compositionally biased region" description="Gly residues" evidence="1">
    <location>
        <begin position="526"/>
        <end position="554"/>
    </location>
</feature>
<proteinExistence type="predicted"/>
<evidence type="ECO:0000313" key="5">
    <source>
        <dbReference type="Proteomes" id="UP000298588"/>
    </source>
</evidence>
<feature type="compositionally biased region" description="Low complexity" evidence="1">
    <location>
        <begin position="659"/>
        <end position="671"/>
    </location>
</feature>
<dbReference type="InterPro" id="IPR001309">
    <property type="entry name" value="Pept_C14_p20"/>
</dbReference>
<dbReference type="OrthoDB" id="9816009at2"/>
<dbReference type="EMBL" id="CP039865">
    <property type="protein sequence ID" value="QCK86772.1"/>
    <property type="molecule type" value="Genomic_DNA"/>
</dbReference>
<evidence type="ECO:0000259" key="3">
    <source>
        <dbReference type="PROSITE" id="PS50208"/>
    </source>
</evidence>
<dbReference type="PROSITE" id="PS50208">
    <property type="entry name" value="CASPASE_P20"/>
    <property type="match status" value="1"/>
</dbReference>
<dbReference type="KEGG" id="paqt:E8L99_13910"/>
<dbReference type="Proteomes" id="UP000298588">
    <property type="component" value="Chromosome"/>
</dbReference>
<feature type="domain" description="Caspase family p20" evidence="3">
    <location>
        <begin position="25"/>
        <end position="154"/>
    </location>
</feature>
<dbReference type="AlphaFoldDB" id="A0A4D7QRP7"/>
<feature type="compositionally biased region" description="Polar residues" evidence="1">
    <location>
        <begin position="230"/>
        <end position="243"/>
    </location>
</feature>
<dbReference type="SUPFAM" id="SSF52129">
    <property type="entry name" value="Caspase-like"/>
    <property type="match status" value="1"/>
</dbReference>
<feature type="signal peptide" evidence="2">
    <location>
        <begin position="1"/>
        <end position="24"/>
    </location>
</feature>
<evidence type="ECO:0000256" key="1">
    <source>
        <dbReference type="SAM" id="MobiDB-lite"/>
    </source>
</evidence>